<dbReference type="VEuPathDB" id="FungiDB:PHYBLDRAFT_144394"/>
<evidence type="ECO:0000313" key="3">
    <source>
        <dbReference type="Proteomes" id="UP000077315"/>
    </source>
</evidence>
<feature type="region of interest" description="Disordered" evidence="1">
    <location>
        <begin position="1"/>
        <end position="74"/>
    </location>
</feature>
<keyword evidence="3" id="KW-1185">Reference proteome</keyword>
<dbReference type="AlphaFoldDB" id="A0A163AQ71"/>
<feature type="compositionally biased region" description="Polar residues" evidence="1">
    <location>
        <begin position="34"/>
        <end position="45"/>
    </location>
</feature>
<dbReference type="EMBL" id="KV440978">
    <property type="protein sequence ID" value="OAD75041.1"/>
    <property type="molecule type" value="Genomic_DNA"/>
</dbReference>
<accession>A0A163AQ71</accession>
<name>A0A163AQ71_PHYB8</name>
<dbReference type="OrthoDB" id="2276838at2759"/>
<reference evidence="3" key="1">
    <citation type="submission" date="2015-06" db="EMBL/GenBank/DDBJ databases">
        <title>Expansion of signal transduction pathways in fungi by whole-genome duplication.</title>
        <authorList>
            <consortium name="DOE Joint Genome Institute"/>
            <person name="Corrochano L.M."/>
            <person name="Kuo A."/>
            <person name="Marcet-Houben M."/>
            <person name="Polaino S."/>
            <person name="Salamov A."/>
            <person name="Villalobos J.M."/>
            <person name="Alvarez M.I."/>
            <person name="Avalos J."/>
            <person name="Benito E.P."/>
            <person name="Benoit I."/>
            <person name="Burger G."/>
            <person name="Camino L.P."/>
            <person name="Canovas D."/>
            <person name="Cerda-Olmedo E."/>
            <person name="Cheng J.-F."/>
            <person name="Dominguez A."/>
            <person name="Elias M."/>
            <person name="Eslava A.P."/>
            <person name="Glaser F."/>
            <person name="Grimwood J."/>
            <person name="Gutierrez G."/>
            <person name="Heitman J."/>
            <person name="Henrissat B."/>
            <person name="Iturriaga E.A."/>
            <person name="Lang B.F."/>
            <person name="Lavin J.L."/>
            <person name="Lee S."/>
            <person name="Li W."/>
            <person name="Lindquist E."/>
            <person name="Lopez-Garcia S."/>
            <person name="Luque E.M."/>
            <person name="Marcos A.T."/>
            <person name="Martin J."/>
            <person name="McCluskey K."/>
            <person name="Medina H.R."/>
            <person name="Miralles-Duran A."/>
            <person name="Miyazaki A."/>
            <person name="Munoz-Torres E."/>
            <person name="Oguiza J.A."/>
            <person name="Ohm R."/>
            <person name="Olmedo M."/>
            <person name="Orejas M."/>
            <person name="Ortiz-Castellanos L."/>
            <person name="Pisabarro A.G."/>
            <person name="Rodriguez-Romero J."/>
            <person name="Ruiz-Herrera J."/>
            <person name="Ruiz-Vazquez R."/>
            <person name="Sanz C."/>
            <person name="Schackwitz W."/>
            <person name="Schmutz J."/>
            <person name="Shahriari M."/>
            <person name="Shelest E."/>
            <person name="Silva-Franco F."/>
            <person name="Soanes D."/>
            <person name="Syed K."/>
            <person name="Tagua V.G."/>
            <person name="Talbot N.J."/>
            <person name="Thon M."/>
            <person name="De vries R.P."/>
            <person name="Wiebenga A."/>
            <person name="Yadav J.S."/>
            <person name="Braun E.L."/>
            <person name="Baker S."/>
            <person name="Garre V."/>
            <person name="Horwitz B."/>
            <person name="Torres-Martinez S."/>
            <person name="Idnurm A."/>
            <person name="Herrera-Estrella A."/>
            <person name="Gabaldon T."/>
            <person name="Grigoriev I.V."/>
        </authorList>
    </citation>
    <scope>NUCLEOTIDE SEQUENCE [LARGE SCALE GENOMIC DNA]</scope>
    <source>
        <strain evidence="3">NRRL 1555(-)</strain>
    </source>
</reference>
<dbReference type="Proteomes" id="UP000077315">
    <property type="component" value="Unassembled WGS sequence"/>
</dbReference>
<feature type="compositionally biased region" description="Polar residues" evidence="1">
    <location>
        <begin position="64"/>
        <end position="74"/>
    </location>
</feature>
<dbReference type="InParanoid" id="A0A163AQ71"/>
<dbReference type="RefSeq" id="XP_018293081.1">
    <property type="nucleotide sequence ID" value="XM_018431211.1"/>
</dbReference>
<proteinExistence type="predicted"/>
<sequence>MDIGQLKNPFGSNDPKKATGSSGPFKIGDYDNAAEQNNSTQSSAPTNQSNTQAQQNSQAKRESTATSLKEGVQSTLDKLSGQRVVIIGAVDFDQLHIEYKRGSHLE</sequence>
<evidence type="ECO:0000313" key="2">
    <source>
        <dbReference type="EMBL" id="OAD75041.1"/>
    </source>
</evidence>
<organism evidence="2 3">
    <name type="scientific">Phycomyces blakesleeanus (strain ATCC 8743b / DSM 1359 / FGSC 10004 / NBRC 33097 / NRRL 1555)</name>
    <dbReference type="NCBI Taxonomy" id="763407"/>
    <lineage>
        <taxon>Eukaryota</taxon>
        <taxon>Fungi</taxon>
        <taxon>Fungi incertae sedis</taxon>
        <taxon>Mucoromycota</taxon>
        <taxon>Mucoromycotina</taxon>
        <taxon>Mucoromycetes</taxon>
        <taxon>Mucorales</taxon>
        <taxon>Phycomycetaceae</taxon>
        <taxon>Phycomyces</taxon>
    </lineage>
</organism>
<gene>
    <name evidence="2" type="ORF">PHYBLDRAFT_144394</name>
</gene>
<protein>
    <submittedName>
        <fullName evidence="2">Uncharacterized protein</fullName>
    </submittedName>
</protein>
<dbReference type="GeneID" id="28992117"/>
<feature type="compositionally biased region" description="Low complexity" evidence="1">
    <location>
        <begin position="46"/>
        <end position="58"/>
    </location>
</feature>
<evidence type="ECO:0000256" key="1">
    <source>
        <dbReference type="SAM" id="MobiDB-lite"/>
    </source>
</evidence>